<keyword evidence="5 12" id="KW-0812">Transmembrane</keyword>
<evidence type="ECO:0000256" key="9">
    <source>
        <dbReference type="ARBA" id="ARBA00023128"/>
    </source>
</evidence>
<keyword evidence="8 12" id="KW-0406">Ion transport</keyword>
<reference evidence="15" key="1">
    <citation type="journal article" date="2014" name="Mitochondrial DNA">
        <title>The Complete mitochondrial genome of Spinibarbus denticulatus (Oshima).</title>
        <authorList>
            <person name="Tong Q.L."/>
            <person name="Yao Y.T."/>
            <person name="Lin L.H."/>
            <person name="Ji X."/>
        </authorList>
    </citation>
    <scope>NUCLEOTIDE SEQUENCE</scope>
</reference>
<evidence type="ECO:0000256" key="12">
    <source>
        <dbReference type="RuleBase" id="RU003661"/>
    </source>
</evidence>
<evidence type="ECO:0000256" key="14">
    <source>
        <dbReference type="SAM" id="Phobius"/>
    </source>
</evidence>
<comment type="subcellular location">
    <subcellularLocation>
        <location evidence="1 12">Mitochondrion membrane</location>
        <topology evidence="1 12">Single-pass membrane protein</topology>
    </subcellularLocation>
</comment>
<dbReference type="AlphaFoldDB" id="A0A059UBM5"/>
<dbReference type="EMBL" id="KJ530718">
    <property type="protein sequence ID" value="AHZ61476.1"/>
    <property type="molecule type" value="Genomic_DNA"/>
</dbReference>
<gene>
    <name evidence="15" type="primary">ATP8</name>
</gene>
<dbReference type="PANTHER" id="PTHR39937">
    <property type="entry name" value="ATP SYNTHASE PROTEIN 8"/>
    <property type="match status" value="1"/>
</dbReference>
<dbReference type="GeneID" id="19524258"/>
<evidence type="ECO:0000256" key="6">
    <source>
        <dbReference type="ARBA" id="ARBA00022781"/>
    </source>
</evidence>
<evidence type="ECO:0000256" key="7">
    <source>
        <dbReference type="ARBA" id="ARBA00022989"/>
    </source>
</evidence>
<dbReference type="PANTHER" id="PTHR39937:SF1">
    <property type="entry name" value="ATP SYNTHASE PROTEIN 8"/>
    <property type="match status" value="1"/>
</dbReference>
<accession>A0A059UBM5</accession>
<evidence type="ECO:0000256" key="4">
    <source>
        <dbReference type="ARBA" id="ARBA00022547"/>
    </source>
</evidence>
<keyword evidence="11" id="KW-0066">ATP synthesis</keyword>
<dbReference type="InterPro" id="IPR001421">
    <property type="entry name" value="ATP8_metazoa"/>
</dbReference>
<dbReference type="GO" id="GO:0045259">
    <property type="term" value="C:proton-transporting ATP synthase complex"/>
    <property type="evidence" value="ECO:0007669"/>
    <property type="project" value="UniProtKB-KW"/>
</dbReference>
<dbReference type="GO" id="GO:0015078">
    <property type="term" value="F:proton transmembrane transporter activity"/>
    <property type="evidence" value="ECO:0007669"/>
    <property type="project" value="InterPro"/>
</dbReference>
<evidence type="ECO:0000256" key="10">
    <source>
        <dbReference type="ARBA" id="ARBA00023136"/>
    </source>
</evidence>
<keyword evidence="4 12" id="KW-0138">CF(0)</keyword>
<keyword evidence="10 14" id="KW-0472">Membrane</keyword>
<dbReference type="GO" id="GO:0031966">
    <property type="term" value="C:mitochondrial membrane"/>
    <property type="evidence" value="ECO:0007669"/>
    <property type="project" value="UniProtKB-SubCell"/>
</dbReference>
<comment type="similarity">
    <text evidence="2 12">Belongs to the ATPase protein 8 family.</text>
</comment>
<reference evidence="15" key="2">
    <citation type="submission" date="2014-03" db="EMBL/GenBank/DDBJ databases">
        <authorList>
            <person name="Tong Q."/>
            <person name="Lin L."/>
        </authorList>
    </citation>
    <scope>NUCLEOTIDE SEQUENCE</scope>
</reference>
<dbReference type="GO" id="GO:0015986">
    <property type="term" value="P:proton motive force-driven ATP synthesis"/>
    <property type="evidence" value="ECO:0007669"/>
    <property type="project" value="InterPro"/>
</dbReference>
<evidence type="ECO:0000256" key="13">
    <source>
        <dbReference type="SAM" id="MobiDB-lite"/>
    </source>
</evidence>
<sequence length="53" mass="6460">MPQLDPDPWFMIMLTTWLTMFLMLTKITNSNFTNNPTDQTKQKPKMTPWNWPW</sequence>
<geneLocation type="mitochondrion" evidence="15"/>
<dbReference type="CTD" id="4509"/>
<keyword evidence="9 12" id="KW-0496">Mitochondrion</keyword>
<dbReference type="RefSeq" id="YP_009034274.1">
    <property type="nucleotide sequence ID" value="NC_024179.1"/>
</dbReference>
<evidence type="ECO:0000256" key="11">
    <source>
        <dbReference type="ARBA" id="ARBA00023310"/>
    </source>
</evidence>
<protein>
    <recommendedName>
        <fullName evidence="12">ATP synthase complex subunit 8</fullName>
    </recommendedName>
</protein>
<keyword evidence="6 12" id="KW-0375">Hydrogen ion transport</keyword>
<evidence type="ECO:0000313" key="15">
    <source>
        <dbReference type="EMBL" id="AHZ61476.1"/>
    </source>
</evidence>
<proteinExistence type="inferred from homology"/>
<keyword evidence="3 12" id="KW-0813">Transport</keyword>
<dbReference type="Pfam" id="PF00895">
    <property type="entry name" value="ATP-synt_8"/>
    <property type="match status" value="1"/>
</dbReference>
<evidence type="ECO:0000256" key="3">
    <source>
        <dbReference type="ARBA" id="ARBA00022448"/>
    </source>
</evidence>
<feature type="transmembrane region" description="Helical" evidence="14">
    <location>
        <begin position="6"/>
        <end position="24"/>
    </location>
</feature>
<organism evidence="15">
    <name type="scientific">Leiolepis reevesii</name>
    <name type="common">Reeves' butterfly lizard</name>
    <dbReference type="NCBI Taxonomy" id="143513"/>
    <lineage>
        <taxon>Eukaryota</taxon>
        <taxon>Metazoa</taxon>
        <taxon>Chordata</taxon>
        <taxon>Craniata</taxon>
        <taxon>Vertebrata</taxon>
        <taxon>Euteleostomi</taxon>
        <taxon>Lepidosauria</taxon>
        <taxon>Squamata</taxon>
        <taxon>Bifurcata</taxon>
        <taxon>Unidentata</taxon>
        <taxon>Episquamata</taxon>
        <taxon>Toxicofera</taxon>
        <taxon>Iguania</taxon>
        <taxon>Acrodonta</taxon>
        <taxon>Agamidae</taxon>
        <taxon>Leiolepinae</taxon>
        <taxon>Leiolepis</taxon>
    </lineage>
</organism>
<evidence type="ECO:0000256" key="8">
    <source>
        <dbReference type="ARBA" id="ARBA00023065"/>
    </source>
</evidence>
<evidence type="ECO:0000256" key="1">
    <source>
        <dbReference type="ARBA" id="ARBA00004304"/>
    </source>
</evidence>
<evidence type="ECO:0000256" key="5">
    <source>
        <dbReference type="ARBA" id="ARBA00022692"/>
    </source>
</evidence>
<keyword evidence="7 14" id="KW-1133">Transmembrane helix</keyword>
<evidence type="ECO:0000256" key="2">
    <source>
        <dbReference type="ARBA" id="ARBA00008892"/>
    </source>
</evidence>
<dbReference type="InterPro" id="IPR050635">
    <property type="entry name" value="ATPase_protein_8"/>
</dbReference>
<name>A0A059UBM5_9SAUR</name>
<feature type="region of interest" description="Disordered" evidence="13">
    <location>
        <begin position="32"/>
        <end position="53"/>
    </location>
</feature>